<dbReference type="PANTHER" id="PTHR43163:SF6">
    <property type="entry name" value="DIPEPTIDE TRANSPORT SYSTEM PERMEASE PROTEIN DPPB-RELATED"/>
    <property type="match status" value="1"/>
</dbReference>
<evidence type="ECO:0000256" key="5">
    <source>
        <dbReference type="ARBA" id="ARBA00022989"/>
    </source>
</evidence>
<dbReference type="STRING" id="1685382.AVJ23_18810"/>
<dbReference type="OrthoDB" id="9807402at2"/>
<keyword evidence="5 7" id="KW-1133">Transmembrane helix</keyword>
<comment type="similarity">
    <text evidence="7">Belongs to the binding-protein-dependent transport system permease family.</text>
</comment>
<dbReference type="Pfam" id="PF00528">
    <property type="entry name" value="BPD_transp_1"/>
    <property type="match status" value="1"/>
</dbReference>
<keyword evidence="3" id="KW-1003">Cell membrane</keyword>
<evidence type="ECO:0000256" key="2">
    <source>
        <dbReference type="ARBA" id="ARBA00022448"/>
    </source>
</evidence>
<feature type="transmembrane region" description="Helical" evidence="7">
    <location>
        <begin position="145"/>
        <end position="168"/>
    </location>
</feature>
<proteinExistence type="inferred from homology"/>
<dbReference type="Pfam" id="PF19300">
    <property type="entry name" value="BPD_transp_1_N"/>
    <property type="match status" value="1"/>
</dbReference>
<dbReference type="InterPro" id="IPR035906">
    <property type="entry name" value="MetI-like_sf"/>
</dbReference>
<feature type="transmembrane region" description="Helical" evidence="7">
    <location>
        <begin position="253"/>
        <end position="274"/>
    </location>
</feature>
<evidence type="ECO:0000256" key="3">
    <source>
        <dbReference type="ARBA" id="ARBA00022475"/>
    </source>
</evidence>
<name>A0A0W7WEQ9_9RHOB</name>
<protein>
    <recommendedName>
        <fullName evidence="8">ABC transmembrane type-1 domain-containing protein</fullName>
    </recommendedName>
</protein>
<organism evidence="9 10">
    <name type="scientific">Pseudoponticoccus marisrubri</name>
    <dbReference type="NCBI Taxonomy" id="1685382"/>
    <lineage>
        <taxon>Bacteria</taxon>
        <taxon>Pseudomonadati</taxon>
        <taxon>Pseudomonadota</taxon>
        <taxon>Alphaproteobacteria</taxon>
        <taxon>Rhodobacterales</taxon>
        <taxon>Roseobacteraceae</taxon>
        <taxon>Pseudoponticoccus</taxon>
    </lineage>
</organism>
<feature type="transmembrane region" description="Helical" evidence="7">
    <location>
        <begin position="286"/>
        <end position="310"/>
    </location>
</feature>
<evidence type="ECO:0000256" key="6">
    <source>
        <dbReference type="ARBA" id="ARBA00023136"/>
    </source>
</evidence>
<dbReference type="InterPro" id="IPR000515">
    <property type="entry name" value="MetI-like"/>
</dbReference>
<evidence type="ECO:0000256" key="4">
    <source>
        <dbReference type="ARBA" id="ARBA00022692"/>
    </source>
</evidence>
<dbReference type="InterPro" id="IPR045621">
    <property type="entry name" value="BPD_transp_1_N"/>
</dbReference>
<evidence type="ECO:0000256" key="1">
    <source>
        <dbReference type="ARBA" id="ARBA00004651"/>
    </source>
</evidence>
<evidence type="ECO:0000259" key="8">
    <source>
        <dbReference type="PROSITE" id="PS50928"/>
    </source>
</evidence>
<keyword evidence="10" id="KW-1185">Reference proteome</keyword>
<comment type="subcellular location">
    <subcellularLocation>
        <location evidence="1 7">Cell membrane</location>
        <topology evidence="1 7">Multi-pass membrane protein</topology>
    </subcellularLocation>
</comment>
<dbReference type="CDD" id="cd06261">
    <property type="entry name" value="TM_PBP2"/>
    <property type="match status" value="1"/>
</dbReference>
<dbReference type="EMBL" id="LPXO01000016">
    <property type="protein sequence ID" value="KUF09131.1"/>
    <property type="molecule type" value="Genomic_DNA"/>
</dbReference>
<feature type="domain" description="ABC transmembrane type-1" evidence="8">
    <location>
        <begin position="106"/>
        <end position="303"/>
    </location>
</feature>
<reference evidence="9 10" key="1">
    <citation type="submission" date="2015-12" db="EMBL/GenBank/DDBJ databases">
        <authorList>
            <person name="Shamseldin A."/>
            <person name="Moawad H."/>
            <person name="Abd El-Rahim W.M."/>
            <person name="Sadowsky M.J."/>
        </authorList>
    </citation>
    <scope>NUCLEOTIDE SEQUENCE [LARGE SCALE GENOMIC DNA]</scope>
    <source>
        <strain evidence="9 10">SJ5A-1</strain>
    </source>
</reference>
<dbReference type="SUPFAM" id="SSF161098">
    <property type="entry name" value="MetI-like"/>
    <property type="match status" value="1"/>
</dbReference>
<dbReference type="PANTHER" id="PTHR43163">
    <property type="entry name" value="DIPEPTIDE TRANSPORT SYSTEM PERMEASE PROTEIN DPPB-RELATED"/>
    <property type="match status" value="1"/>
</dbReference>
<gene>
    <name evidence="9" type="ORF">AVJ23_18810</name>
</gene>
<dbReference type="GO" id="GO:0071916">
    <property type="term" value="F:dipeptide transmembrane transporter activity"/>
    <property type="evidence" value="ECO:0007669"/>
    <property type="project" value="TreeGrafter"/>
</dbReference>
<evidence type="ECO:0000313" key="9">
    <source>
        <dbReference type="EMBL" id="KUF09131.1"/>
    </source>
</evidence>
<keyword evidence="6 7" id="KW-0472">Membrane</keyword>
<keyword evidence="4 7" id="KW-0812">Transmembrane</keyword>
<dbReference type="Proteomes" id="UP000054396">
    <property type="component" value="Unassembled WGS sequence"/>
</dbReference>
<dbReference type="Gene3D" id="1.10.3720.10">
    <property type="entry name" value="MetI-like"/>
    <property type="match status" value="1"/>
</dbReference>
<dbReference type="RefSeq" id="WP_058863776.1">
    <property type="nucleotide sequence ID" value="NZ_LPXO01000016.1"/>
</dbReference>
<dbReference type="AlphaFoldDB" id="A0A0W7WEQ9"/>
<evidence type="ECO:0000256" key="7">
    <source>
        <dbReference type="RuleBase" id="RU363032"/>
    </source>
</evidence>
<keyword evidence="2 7" id="KW-0813">Transport</keyword>
<sequence>MPYLLRRFLQSLTLLFVLVSFVFVVGRIIGDPALIMLGTSATETALDQLRENLGLNEPIWRQYLVFLGDLAQGDFGVSFRYGFSMMPSDALRSEGTPVLPIVLERLPATFLLAGTALVFAFALAVVLGCLAAMYPRSWIDNLVNVISLASVSVVQFWLGLILIIVFSVQLGLLPTGGYGSWQHLVLPALTLAARPLGRISQVVRSAMLDELSRPYIAAARAKGVPEWRVVFVHALKNASIPIVTITGDELSQLLTGAMLVETVFAWPGVGLLLIDSLGRRDLPMAQAGICVVAALVILVNLAVDFAYTVLNPRIQMDNRGGRA</sequence>
<evidence type="ECO:0000313" key="10">
    <source>
        <dbReference type="Proteomes" id="UP000054396"/>
    </source>
</evidence>
<dbReference type="PROSITE" id="PS50928">
    <property type="entry name" value="ABC_TM1"/>
    <property type="match status" value="1"/>
</dbReference>
<feature type="transmembrane region" description="Helical" evidence="7">
    <location>
        <begin position="12"/>
        <end position="30"/>
    </location>
</feature>
<feature type="transmembrane region" description="Helical" evidence="7">
    <location>
        <begin position="110"/>
        <end position="133"/>
    </location>
</feature>
<comment type="caution">
    <text evidence="9">The sequence shown here is derived from an EMBL/GenBank/DDBJ whole genome shotgun (WGS) entry which is preliminary data.</text>
</comment>
<accession>A0A0W7WEQ9</accession>
<dbReference type="GO" id="GO:0005886">
    <property type="term" value="C:plasma membrane"/>
    <property type="evidence" value="ECO:0007669"/>
    <property type="project" value="UniProtKB-SubCell"/>
</dbReference>